<protein>
    <submittedName>
        <fullName evidence="2">PHP domain-containing protein</fullName>
    </submittedName>
</protein>
<proteinExistence type="predicted"/>
<dbReference type="InterPro" id="IPR003141">
    <property type="entry name" value="Pol/His_phosphatase_N"/>
</dbReference>
<dbReference type="Pfam" id="PF02811">
    <property type="entry name" value="PHP"/>
    <property type="match status" value="1"/>
</dbReference>
<name>A0A8J6IRY0_9ALTE</name>
<evidence type="ECO:0000313" key="3">
    <source>
        <dbReference type="Proteomes" id="UP000601768"/>
    </source>
</evidence>
<comment type="caution">
    <text evidence="2">The sequence shown here is derived from an EMBL/GenBank/DDBJ whole genome shotgun (WGS) entry which is preliminary data.</text>
</comment>
<dbReference type="GO" id="GO:0035312">
    <property type="term" value="F:5'-3' DNA exonuclease activity"/>
    <property type="evidence" value="ECO:0007669"/>
    <property type="project" value="TreeGrafter"/>
</dbReference>
<dbReference type="EMBL" id="JACNEP010000001">
    <property type="protein sequence ID" value="MBC3764670.1"/>
    <property type="molecule type" value="Genomic_DNA"/>
</dbReference>
<dbReference type="GO" id="GO:0004534">
    <property type="term" value="F:5'-3' RNA exonuclease activity"/>
    <property type="evidence" value="ECO:0007669"/>
    <property type="project" value="TreeGrafter"/>
</dbReference>
<dbReference type="InterPro" id="IPR004013">
    <property type="entry name" value="PHP_dom"/>
</dbReference>
<reference evidence="2" key="2">
    <citation type="submission" date="2020-08" db="EMBL/GenBank/DDBJ databases">
        <authorList>
            <person name="Lai Q."/>
        </authorList>
    </citation>
    <scope>NUCLEOTIDE SEQUENCE</scope>
    <source>
        <strain evidence="2">S27-2</strain>
    </source>
</reference>
<accession>A0A8J6IRY0</accession>
<organism evidence="2 3">
    <name type="scientific">Neptunicella marina</name>
    <dbReference type="NCBI Taxonomy" id="2125989"/>
    <lineage>
        <taxon>Bacteria</taxon>
        <taxon>Pseudomonadati</taxon>
        <taxon>Pseudomonadota</taxon>
        <taxon>Gammaproteobacteria</taxon>
        <taxon>Alteromonadales</taxon>
        <taxon>Alteromonadaceae</taxon>
        <taxon>Neptunicella</taxon>
    </lineage>
</organism>
<dbReference type="Gene3D" id="3.20.20.140">
    <property type="entry name" value="Metal-dependent hydrolases"/>
    <property type="match status" value="1"/>
</dbReference>
<feature type="domain" description="Polymerase/histidinol phosphatase N-terminal" evidence="1">
    <location>
        <begin position="12"/>
        <end position="79"/>
    </location>
</feature>
<evidence type="ECO:0000313" key="2">
    <source>
        <dbReference type="EMBL" id="MBC3764670.1"/>
    </source>
</evidence>
<dbReference type="InterPro" id="IPR052018">
    <property type="entry name" value="PHP_domain"/>
</dbReference>
<dbReference type="AlphaFoldDB" id="A0A8J6IRY0"/>
<dbReference type="Proteomes" id="UP000601768">
    <property type="component" value="Unassembled WGS sequence"/>
</dbReference>
<dbReference type="CDD" id="cd07438">
    <property type="entry name" value="PHP_HisPPase_AMP"/>
    <property type="match status" value="1"/>
</dbReference>
<dbReference type="SUPFAM" id="SSF89550">
    <property type="entry name" value="PHP domain-like"/>
    <property type="match status" value="1"/>
</dbReference>
<reference evidence="2" key="1">
    <citation type="journal article" date="2018" name="Int. J. Syst. Evol. Microbiol.">
        <title>Neptunicella marina gen. nov., sp. nov., isolated from surface seawater.</title>
        <authorList>
            <person name="Liu X."/>
            <person name="Lai Q."/>
            <person name="Du Y."/>
            <person name="Zhang X."/>
            <person name="Liu Z."/>
            <person name="Sun F."/>
            <person name="Shao Z."/>
        </authorList>
    </citation>
    <scope>NUCLEOTIDE SEQUENCE</scope>
    <source>
        <strain evidence="2">S27-2</strain>
    </source>
</reference>
<dbReference type="InterPro" id="IPR016195">
    <property type="entry name" value="Pol/histidinol_Pase-like"/>
</dbReference>
<keyword evidence="3" id="KW-1185">Reference proteome</keyword>
<dbReference type="Gene3D" id="1.10.150.650">
    <property type="match status" value="1"/>
</dbReference>
<dbReference type="PANTHER" id="PTHR42924:SF3">
    <property type="entry name" value="POLYMERASE_HISTIDINOL PHOSPHATASE N-TERMINAL DOMAIN-CONTAINING PROTEIN"/>
    <property type="match status" value="1"/>
</dbReference>
<sequence>MQVERRVSLSKIDLHCHSHFSDGRLSIEELIDRAHNMQVDVLAITDHDTVAGIQSAMNYQSGQKRAMTLIPGVEISTGWHNFDIHILGLNLDYRDARLIERLELQGQSRDERARKIAEKLEKAGVAGCYERAREIAGVGQITRAHFARVLLEKGVVDSLEKAFKKYLGKGERAHVKPQWIDIPTAIKWIHDAGGKAVLAHPGHYDLSAKWLRRLIVEFKQSGGDGIEVIHSHLSPQRKQQMVDYATEYQLEASAGSDFHFPNRWTELGKNLSLPEQVVPIWHNWIFKPLSKRESA</sequence>
<evidence type="ECO:0000259" key="1">
    <source>
        <dbReference type="SMART" id="SM00481"/>
    </source>
</evidence>
<dbReference type="PANTHER" id="PTHR42924">
    <property type="entry name" value="EXONUCLEASE"/>
    <property type="match status" value="1"/>
</dbReference>
<gene>
    <name evidence="2" type="ORF">H8B19_02185</name>
</gene>
<dbReference type="SMART" id="SM00481">
    <property type="entry name" value="POLIIIAc"/>
    <property type="match status" value="1"/>
</dbReference>